<keyword evidence="2" id="KW-1185">Reference proteome</keyword>
<protein>
    <submittedName>
        <fullName evidence="1">Uncharacterized protein</fullName>
    </submittedName>
</protein>
<dbReference type="Proteomes" id="UP000592780">
    <property type="component" value="Unassembled WGS sequence"/>
</dbReference>
<dbReference type="AlphaFoldDB" id="A0A7W8QA60"/>
<proteinExistence type="predicted"/>
<evidence type="ECO:0000313" key="1">
    <source>
        <dbReference type="EMBL" id="MBB5426164.1"/>
    </source>
</evidence>
<gene>
    <name evidence="1" type="ORF">HDG40_004338</name>
</gene>
<evidence type="ECO:0000313" key="2">
    <source>
        <dbReference type="Proteomes" id="UP000592780"/>
    </source>
</evidence>
<sequence length="29" mass="3279">MLDTDYARWTSGVAAIRRNDAPATKLTKR</sequence>
<comment type="caution">
    <text evidence="1">The sequence shown here is derived from an EMBL/GenBank/DDBJ whole genome shotgun (WGS) entry which is preliminary data.</text>
</comment>
<organism evidence="1 2">
    <name type="scientific">Paraburkholderia atlantica</name>
    <dbReference type="NCBI Taxonomy" id="2654982"/>
    <lineage>
        <taxon>Bacteria</taxon>
        <taxon>Pseudomonadati</taxon>
        <taxon>Pseudomonadota</taxon>
        <taxon>Betaproteobacteria</taxon>
        <taxon>Burkholderiales</taxon>
        <taxon>Burkholderiaceae</taxon>
        <taxon>Paraburkholderia</taxon>
    </lineage>
</organism>
<dbReference type="EMBL" id="JACHDD010000007">
    <property type="protein sequence ID" value="MBB5426164.1"/>
    <property type="molecule type" value="Genomic_DNA"/>
</dbReference>
<accession>A0A7W8QA60</accession>
<reference evidence="1 2" key="1">
    <citation type="submission" date="2020-08" db="EMBL/GenBank/DDBJ databases">
        <title>Genomic Encyclopedia of Type Strains, Phase IV (KMG-V): Genome sequencing to study the core and pangenomes of soil and plant-associated prokaryotes.</title>
        <authorList>
            <person name="Whitman W."/>
        </authorList>
    </citation>
    <scope>NUCLEOTIDE SEQUENCE [LARGE SCALE GENOMIC DNA]</scope>
    <source>
        <strain evidence="1 2">JPY158</strain>
    </source>
</reference>
<name>A0A7W8QA60_PARAM</name>